<comment type="caution">
    <text evidence="4">The sequence shown here is derived from an EMBL/GenBank/DDBJ whole genome shotgun (WGS) entry which is preliminary data.</text>
</comment>
<dbReference type="PRINTS" id="PR00109">
    <property type="entry name" value="TYRKINASE"/>
</dbReference>
<evidence type="ECO:0000313" key="4">
    <source>
        <dbReference type="EMBL" id="RHZ71363.1"/>
    </source>
</evidence>
<keyword evidence="5" id="KW-1185">Reference proteome</keyword>
<dbReference type="PANTHER" id="PTHR44329">
    <property type="entry name" value="SERINE/THREONINE-PROTEIN KINASE TNNI3K-RELATED"/>
    <property type="match status" value="1"/>
</dbReference>
<organism evidence="4 5">
    <name type="scientific">Diversispora epigaea</name>
    <dbReference type="NCBI Taxonomy" id="1348612"/>
    <lineage>
        <taxon>Eukaryota</taxon>
        <taxon>Fungi</taxon>
        <taxon>Fungi incertae sedis</taxon>
        <taxon>Mucoromycota</taxon>
        <taxon>Glomeromycotina</taxon>
        <taxon>Glomeromycetes</taxon>
        <taxon>Diversisporales</taxon>
        <taxon>Diversisporaceae</taxon>
        <taxon>Diversispora</taxon>
    </lineage>
</organism>
<sequence>MLPEAQVLVDDENPIPTVSLITSIFLEIIDLVEKAGHNKKVCRRLAERIRTANQAISETKIEENGLDLQGYVKALNRTKEFIKDISESGSFIKLVTSHEIYNKYQDITEDLDAAILQLNLIQSLRTRKEISEDRKLFESEIKTFMNVMEEVIDSQQKLMDFENKLEKIHEAVADIDKGELQNLQSSIFLEIIDLVEKAKHNKKVCRRLAERIRVANQAISETKIEENDLDLQGYLEKIHEAVADIDKGELQNLQSSIFLEIIDLVEKAKHNKKVCRRLAERIRVANQAISETKIEENDLDLQGYVKALNRTKEFIKDISESDSFMKLVTSHEIHNKYQDITEDLDAAILQLNLIQSLRTRKEISDDRKLFESEIKTFMNVMEEVMDSQQKLMDFENKLEKIHEAVADIDKGELQNLQSSIFLEIIDLVEKAEHNKKVCRRLAERIRTANQAISETKIEENGLDLQGYVKALNRTKEFIKDISESGSFIKLVTSHEIYNKYQDITEDLDAAILHLNLIQSLRTLKEISDDRKLFESEIKTSMNVMEEVMDSQQKLMDFENELEKIHEVVDDVNKGELQHWQSSEHFRIDRSQITDYDNLVVKRGSGQIVKKMYAAQTVCQKEINTYSANRKIVDRQVGILNELKNCQYIITFYGTMLHGGKFYIIMEWAEAGDLNSFLKIYPNLDWGFKIRIASEIAGGLAFCHVYNILHHDIRSHNILLTENLTAKISNFGSARKETDASRQIEDIRLRYRWLAPEKLINYTENEYTKQCDIYSFAIMLWELASQELPFANITSDDDLLKGITEKHERPPLIPGTPNAYEKVMTQGWDQRKIKRPSADNIFKELKNLKSSYREPEIIKQRDFEAPNNLSMEDNGEVSASHNSNDHEWFDDIIKNNGIIKYDYDVFKDLRYIGKGAFGIVHSATLIDKKMTKMKVALKSIVDNSIELFVNELKQHSKVGSHENIIGFYGVSQKDLNSNEYILVLEYANGGTLRSHLESNFKNLEWSDKLNIAQQIAKAIKHLHSHDVIHGDLQSKNILIHNNIIKISDFGLAKLNSDPSITLLKLAGSIEYSDPMIFKEGDKFNRTKASDIYSFGILLWEITSGEIPYKKYSGHSKMIHILKGNRETPVIGTPQDYINIYKDCWKHDPNQRPNIDEVMEVLKHIESIDSNTLESSAIRLDTTKITSNIVVVEASIIPFVPLFGAISLVISEFIAVYKNVQYNQYNKKLYNSLIDCVNAAEAVVNTLKRRQTVYVKYFHSQEYYKSFIRLIDIIIRIKNFVFDELSLHDYVHSGSVKDRFDSLVKDFGVVMAELNFPMAVTNDE</sequence>
<dbReference type="STRING" id="1348612.A0A397IE42"/>
<dbReference type="CDD" id="cd21037">
    <property type="entry name" value="MLKL_NTD"/>
    <property type="match status" value="3"/>
</dbReference>
<proteinExistence type="predicted"/>
<accession>A0A397IE42</accession>
<keyword evidence="2" id="KW-1133">Transmembrane helix</keyword>
<dbReference type="PANTHER" id="PTHR44329:SF293">
    <property type="entry name" value="MITOGEN-ACTIVATED PROTEIN KINASE KINASE KINASE"/>
    <property type="match status" value="1"/>
</dbReference>
<dbReference type="Gene3D" id="1.10.510.10">
    <property type="entry name" value="Transferase(Phosphotransferase) domain 1"/>
    <property type="match status" value="2"/>
</dbReference>
<feature type="transmembrane region" description="Helical" evidence="2">
    <location>
        <begin position="1194"/>
        <end position="1215"/>
    </location>
</feature>
<dbReference type="Proteomes" id="UP000266861">
    <property type="component" value="Unassembled WGS sequence"/>
</dbReference>
<dbReference type="InterPro" id="IPR051681">
    <property type="entry name" value="Ser/Thr_Kinases-Pseudokinases"/>
</dbReference>
<keyword evidence="1" id="KW-0067">ATP-binding</keyword>
<dbReference type="Pfam" id="PF22215">
    <property type="entry name" value="MLKL_N"/>
    <property type="match status" value="1"/>
</dbReference>
<keyword evidence="1" id="KW-0547">Nucleotide-binding</keyword>
<name>A0A397IE42_9GLOM</name>
<dbReference type="OrthoDB" id="2314769at2759"/>
<evidence type="ECO:0000313" key="5">
    <source>
        <dbReference type="Proteomes" id="UP000266861"/>
    </source>
</evidence>
<dbReference type="InterPro" id="IPR011009">
    <property type="entry name" value="Kinase-like_dom_sf"/>
</dbReference>
<dbReference type="PROSITE" id="PS00107">
    <property type="entry name" value="PROTEIN_KINASE_ATP"/>
    <property type="match status" value="1"/>
</dbReference>
<dbReference type="GO" id="GO:0005524">
    <property type="term" value="F:ATP binding"/>
    <property type="evidence" value="ECO:0007669"/>
    <property type="project" value="UniProtKB-UniRule"/>
</dbReference>
<dbReference type="PROSITE" id="PS50011">
    <property type="entry name" value="PROTEIN_KINASE_DOM"/>
    <property type="match status" value="2"/>
</dbReference>
<reference evidence="4 5" key="1">
    <citation type="submission" date="2018-08" db="EMBL/GenBank/DDBJ databases">
        <title>Genome and evolution of the arbuscular mycorrhizal fungus Diversispora epigaea (formerly Glomus versiforme) and its bacterial endosymbionts.</title>
        <authorList>
            <person name="Sun X."/>
            <person name="Fei Z."/>
            <person name="Harrison M."/>
        </authorList>
    </citation>
    <scope>NUCLEOTIDE SEQUENCE [LARGE SCALE GENOMIC DNA]</scope>
    <source>
        <strain evidence="4 5">IT104</strain>
    </source>
</reference>
<dbReference type="SUPFAM" id="SSF56112">
    <property type="entry name" value="Protein kinase-like (PK-like)"/>
    <property type="match status" value="2"/>
</dbReference>
<dbReference type="InterPro" id="IPR059179">
    <property type="entry name" value="MLKL-like_MCAfunc"/>
</dbReference>
<gene>
    <name evidence="4" type="ORF">Glove_259g5</name>
</gene>
<dbReference type="Pfam" id="PF07714">
    <property type="entry name" value="PK_Tyr_Ser-Thr"/>
    <property type="match status" value="2"/>
</dbReference>
<feature type="binding site" evidence="1">
    <location>
        <position position="937"/>
    </location>
    <ligand>
        <name>ATP</name>
        <dbReference type="ChEBI" id="CHEBI:30616"/>
    </ligand>
</feature>
<dbReference type="EMBL" id="PQFF01000237">
    <property type="protein sequence ID" value="RHZ71363.1"/>
    <property type="molecule type" value="Genomic_DNA"/>
</dbReference>
<dbReference type="InterPro" id="IPR036537">
    <property type="entry name" value="Adaptor_Cbl_N_dom_sf"/>
</dbReference>
<dbReference type="GO" id="GO:0004674">
    <property type="term" value="F:protein serine/threonine kinase activity"/>
    <property type="evidence" value="ECO:0007669"/>
    <property type="project" value="TreeGrafter"/>
</dbReference>
<feature type="domain" description="Protein kinase" evidence="3">
    <location>
        <begin position="565"/>
        <end position="856"/>
    </location>
</feature>
<dbReference type="InterPro" id="IPR001245">
    <property type="entry name" value="Ser-Thr/Tyr_kinase_cat_dom"/>
</dbReference>
<evidence type="ECO:0000256" key="2">
    <source>
        <dbReference type="SAM" id="Phobius"/>
    </source>
</evidence>
<evidence type="ECO:0000259" key="3">
    <source>
        <dbReference type="PROSITE" id="PS50011"/>
    </source>
</evidence>
<evidence type="ECO:0000256" key="1">
    <source>
        <dbReference type="PROSITE-ProRule" id="PRU10141"/>
    </source>
</evidence>
<keyword evidence="2" id="KW-0812">Transmembrane</keyword>
<dbReference type="Gene3D" id="1.20.930.20">
    <property type="entry name" value="Adaptor protein Cbl, N-terminal domain"/>
    <property type="match status" value="5"/>
</dbReference>
<dbReference type="InterPro" id="IPR054000">
    <property type="entry name" value="MLKL_N"/>
</dbReference>
<feature type="domain" description="Protein kinase" evidence="3">
    <location>
        <begin position="905"/>
        <end position="1165"/>
    </location>
</feature>
<dbReference type="PROSITE" id="PS00109">
    <property type="entry name" value="PROTEIN_KINASE_TYR"/>
    <property type="match status" value="1"/>
</dbReference>
<dbReference type="InterPro" id="IPR000719">
    <property type="entry name" value="Prot_kinase_dom"/>
</dbReference>
<dbReference type="InterPro" id="IPR017441">
    <property type="entry name" value="Protein_kinase_ATP_BS"/>
</dbReference>
<dbReference type="GO" id="GO:0007166">
    <property type="term" value="P:cell surface receptor signaling pathway"/>
    <property type="evidence" value="ECO:0007669"/>
    <property type="project" value="InterPro"/>
</dbReference>
<protein>
    <recommendedName>
        <fullName evidence="3">Protein kinase domain-containing protein</fullName>
    </recommendedName>
</protein>
<keyword evidence="2" id="KW-0472">Membrane</keyword>
<dbReference type="InterPro" id="IPR008266">
    <property type="entry name" value="Tyr_kinase_AS"/>
</dbReference>